<gene>
    <name evidence="1" type="ORF">P7122_14820</name>
</gene>
<evidence type="ECO:0000313" key="1">
    <source>
        <dbReference type="EMBL" id="MDG4717157.1"/>
    </source>
</evidence>
<dbReference type="PROSITE" id="PS51257">
    <property type="entry name" value="PROKAR_LIPOPROTEIN"/>
    <property type="match status" value="1"/>
</dbReference>
<proteinExistence type="predicted"/>
<dbReference type="SUPFAM" id="SSF49464">
    <property type="entry name" value="Carboxypeptidase regulatory domain-like"/>
    <property type="match status" value="1"/>
</dbReference>
<dbReference type="EMBL" id="JARSBN010000010">
    <property type="protein sequence ID" value="MDG4717157.1"/>
    <property type="molecule type" value="Genomic_DNA"/>
</dbReference>
<reference evidence="1 2" key="1">
    <citation type="submission" date="2023-03" db="EMBL/GenBank/DDBJ databases">
        <title>Strain YYF002 represents a novel species in the genus Winogradskyella isolated from seawater.</title>
        <authorList>
            <person name="Fu Z.-Y."/>
        </authorList>
    </citation>
    <scope>NUCLEOTIDE SEQUENCE [LARGE SCALE GENOMIC DNA]</scope>
    <source>
        <strain evidence="1 2">YYF002</strain>
    </source>
</reference>
<comment type="caution">
    <text evidence="1">The sequence shown here is derived from an EMBL/GenBank/DDBJ whole genome shotgun (WGS) entry which is preliminary data.</text>
</comment>
<dbReference type="RefSeq" id="WP_278006580.1">
    <property type="nucleotide sequence ID" value="NZ_JARSBN010000010.1"/>
</dbReference>
<evidence type="ECO:0000313" key="2">
    <source>
        <dbReference type="Proteomes" id="UP001529085"/>
    </source>
</evidence>
<keyword evidence="2" id="KW-1185">Reference proteome</keyword>
<organism evidence="1 2">
    <name type="scientific">Winogradskyella marincola</name>
    <dbReference type="NCBI Taxonomy" id="3037795"/>
    <lineage>
        <taxon>Bacteria</taxon>
        <taxon>Pseudomonadati</taxon>
        <taxon>Bacteroidota</taxon>
        <taxon>Flavobacteriia</taxon>
        <taxon>Flavobacteriales</taxon>
        <taxon>Flavobacteriaceae</taxon>
        <taxon>Winogradskyella</taxon>
    </lineage>
</organism>
<dbReference type="Proteomes" id="UP001529085">
    <property type="component" value="Unassembled WGS sequence"/>
</dbReference>
<name>A0ABT6G530_9FLAO</name>
<sequence length="230" mass="25628">MPKRLHFAIWLMLVAVFSCEDTIIEDNIRVLVHGSVVDQNAEPITNASIKVYADADAFGADRVLLGEGVSDASGNFNITSLFGPNELFLVDVSSGDQYSTYRYQTNTEEFTPGDLTFNLQTVALKEMTNFTYNIIRESGEGNTLYYRFTYLDANCTEVYEEGALSDSLSYCNTTRVTGSTLDDASPNAENIGFIVPLQSQVEFSYRLNEGEEISEIITINSADYAFQFSY</sequence>
<dbReference type="InterPro" id="IPR008969">
    <property type="entry name" value="CarboxyPept-like_regulatory"/>
</dbReference>
<protein>
    <submittedName>
        <fullName evidence="1">Carboxypeptidase-like regulatory domain-containing protein</fullName>
    </submittedName>
</protein>
<accession>A0ABT6G530</accession>